<reference evidence="3 4" key="1">
    <citation type="submission" date="2016-08" db="EMBL/GenBank/DDBJ databases">
        <title>A Parts List for Fungal Cellulosomes Revealed by Comparative Genomics.</title>
        <authorList>
            <consortium name="DOE Joint Genome Institute"/>
            <person name="Haitjema C.H."/>
            <person name="Gilmore S.P."/>
            <person name="Henske J.K."/>
            <person name="Solomon K.V."/>
            <person name="De Groot R."/>
            <person name="Kuo A."/>
            <person name="Mondo S.J."/>
            <person name="Salamov A.A."/>
            <person name="Labutti K."/>
            <person name="Zhao Z."/>
            <person name="Chiniquy J."/>
            <person name="Barry K."/>
            <person name="Brewer H.M."/>
            <person name="Purvine S.O."/>
            <person name="Wright A.T."/>
            <person name="Boxma B."/>
            <person name="Van Alen T."/>
            <person name="Hackstein J.H."/>
            <person name="Baker S.E."/>
            <person name="Grigoriev I.V."/>
            <person name="O'Malley M.A."/>
        </authorList>
    </citation>
    <scope>NUCLEOTIDE SEQUENCE [LARGE SCALE GENOMIC DNA]</scope>
    <source>
        <strain evidence="3 4">S4</strain>
    </source>
</reference>
<dbReference type="PANTHER" id="PTHR15397:SF3">
    <property type="entry name" value="DNA DAMAGE INDUCIBLE 1 HOMOLOG 2"/>
    <property type="match status" value="1"/>
</dbReference>
<dbReference type="InterPro" id="IPR015940">
    <property type="entry name" value="UBA"/>
</dbReference>
<evidence type="ECO:0000313" key="3">
    <source>
        <dbReference type="EMBL" id="ORX78765.1"/>
    </source>
</evidence>
<sequence length="114" mass="12408">MLKRHQVIIDLGEGVLKIGNESVPFLAEHEIPKRTVNKEELKNELNKGKEAESSKPAAPTGNTIDLTNSGGSSSETFPEETIQEIMSLGFSRIEVIQALKLANGDKNLAASFLF</sequence>
<dbReference type="Gene3D" id="1.10.8.10">
    <property type="entry name" value="DNA helicase RuvA subunit, C-terminal domain"/>
    <property type="match status" value="1"/>
</dbReference>
<dbReference type="STRING" id="1754192.A0A1Y1WZE7"/>
<dbReference type="Proteomes" id="UP000193944">
    <property type="component" value="Unassembled WGS sequence"/>
</dbReference>
<feature type="compositionally biased region" description="Polar residues" evidence="1">
    <location>
        <begin position="60"/>
        <end position="76"/>
    </location>
</feature>
<organism evidence="3 4">
    <name type="scientific">Anaeromyces robustus</name>
    <dbReference type="NCBI Taxonomy" id="1754192"/>
    <lineage>
        <taxon>Eukaryota</taxon>
        <taxon>Fungi</taxon>
        <taxon>Fungi incertae sedis</taxon>
        <taxon>Chytridiomycota</taxon>
        <taxon>Chytridiomycota incertae sedis</taxon>
        <taxon>Neocallimastigomycetes</taxon>
        <taxon>Neocallimastigales</taxon>
        <taxon>Neocallimastigaceae</taxon>
        <taxon>Anaeromyces</taxon>
    </lineage>
</organism>
<evidence type="ECO:0000313" key="4">
    <source>
        <dbReference type="Proteomes" id="UP000193944"/>
    </source>
</evidence>
<dbReference type="InterPro" id="IPR009060">
    <property type="entry name" value="UBA-like_sf"/>
</dbReference>
<feature type="compositionally biased region" description="Basic and acidic residues" evidence="1">
    <location>
        <begin position="37"/>
        <end position="53"/>
    </location>
</feature>
<evidence type="ECO:0000256" key="1">
    <source>
        <dbReference type="SAM" id="MobiDB-lite"/>
    </source>
</evidence>
<dbReference type="PROSITE" id="PS50030">
    <property type="entry name" value="UBA"/>
    <property type="match status" value="1"/>
</dbReference>
<dbReference type="OrthoDB" id="1047367at2759"/>
<evidence type="ECO:0000259" key="2">
    <source>
        <dbReference type="PROSITE" id="PS50030"/>
    </source>
</evidence>
<dbReference type="Pfam" id="PF00627">
    <property type="entry name" value="UBA"/>
    <property type="match status" value="1"/>
</dbReference>
<accession>A0A1Y1WZE7</accession>
<dbReference type="CDD" id="cd14309">
    <property type="entry name" value="UBA_scDdi1_like"/>
    <property type="match status" value="1"/>
</dbReference>
<keyword evidence="4" id="KW-1185">Reference proteome</keyword>
<feature type="domain" description="UBA" evidence="2">
    <location>
        <begin position="76"/>
        <end position="114"/>
    </location>
</feature>
<dbReference type="AlphaFoldDB" id="A0A1Y1WZE7"/>
<gene>
    <name evidence="3" type="ORF">BCR32DRAFT_43073</name>
</gene>
<dbReference type="SUPFAM" id="SSF46934">
    <property type="entry name" value="UBA-like"/>
    <property type="match status" value="1"/>
</dbReference>
<dbReference type="PANTHER" id="PTHR15397">
    <property type="entry name" value="SODIUM-GLUCOSE COTRANSPORTER REGULATORY PROTEIN -RELATED"/>
    <property type="match status" value="1"/>
</dbReference>
<protein>
    <recommendedName>
        <fullName evidence="2">UBA domain-containing protein</fullName>
    </recommendedName>
</protein>
<name>A0A1Y1WZE7_9FUNG</name>
<comment type="caution">
    <text evidence="3">The sequence shown here is derived from an EMBL/GenBank/DDBJ whole genome shotgun (WGS) entry which is preliminary data.</text>
</comment>
<proteinExistence type="predicted"/>
<dbReference type="SMART" id="SM00165">
    <property type="entry name" value="UBA"/>
    <property type="match status" value="1"/>
</dbReference>
<reference evidence="3 4" key="2">
    <citation type="submission" date="2016-08" db="EMBL/GenBank/DDBJ databases">
        <title>Pervasive Adenine N6-methylation of Active Genes in Fungi.</title>
        <authorList>
            <consortium name="DOE Joint Genome Institute"/>
            <person name="Mondo S.J."/>
            <person name="Dannebaum R.O."/>
            <person name="Kuo R.C."/>
            <person name="Labutti K."/>
            <person name="Haridas S."/>
            <person name="Kuo A."/>
            <person name="Salamov A."/>
            <person name="Ahrendt S.R."/>
            <person name="Lipzen A."/>
            <person name="Sullivan W."/>
            <person name="Andreopoulos W.B."/>
            <person name="Clum A."/>
            <person name="Lindquist E."/>
            <person name="Daum C."/>
            <person name="Ramamoorthy G.K."/>
            <person name="Gryganskyi A."/>
            <person name="Culley D."/>
            <person name="Magnuson J.K."/>
            <person name="James T.Y."/>
            <person name="O'Malley M.A."/>
            <person name="Stajich J.E."/>
            <person name="Spatafora J.W."/>
            <person name="Visel A."/>
            <person name="Grigoriev I.V."/>
        </authorList>
    </citation>
    <scope>NUCLEOTIDE SEQUENCE [LARGE SCALE GENOMIC DNA]</scope>
    <source>
        <strain evidence="3 4">S4</strain>
    </source>
</reference>
<feature type="region of interest" description="Disordered" evidence="1">
    <location>
        <begin position="37"/>
        <end position="78"/>
    </location>
</feature>
<dbReference type="EMBL" id="MCFG01000199">
    <property type="protein sequence ID" value="ORX78765.1"/>
    <property type="molecule type" value="Genomic_DNA"/>
</dbReference>